<evidence type="ECO:0000256" key="1">
    <source>
        <dbReference type="SAM" id="MobiDB-lite"/>
    </source>
</evidence>
<name>A0A917J7N9_9SPHI</name>
<evidence type="ECO:0000313" key="3">
    <source>
        <dbReference type="Proteomes" id="UP000662074"/>
    </source>
</evidence>
<feature type="region of interest" description="Disordered" evidence="1">
    <location>
        <begin position="1"/>
        <end position="71"/>
    </location>
</feature>
<proteinExistence type="predicted"/>
<reference evidence="2" key="1">
    <citation type="journal article" date="2014" name="Int. J. Syst. Evol. Microbiol.">
        <title>Complete genome sequence of Corynebacterium casei LMG S-19264T (=DSM 44701T), isolated from a smear-ripened cheese.</title>
        <authorList>
            <consortium name="US DOE Joint Genome Institute (JGI-PGF)"/>
            <person name="Walter F."/>
            <person name="Albersmeier A."/>
            <person name="Kalinowski J."/>
            <person name="Ruckert C."/>
        </authorList>
    </citation>
    <scope>NUCLEOTIDE SEQUENCE</scope>
    <source>
        <strain evidence="2">CCM 8711</strain>
    </source>
</reference>
<reference evidence="2" key="2">
    <citation type="submission" date="2020-09" db="EMBL/GenBank/DDBJ databases">
        <authorList>
            <person name="Sun Q."/>
            <person name="Sedlacek I."/>
        </authorList>
    </citation>
    <scope>NUCLEOTIDE SEQUENCE</scope>
    <source>
        <strain evidence="2">CCM 8711</strain>
    </source>
</reference>
<keyword evidence="3" id="KW-1185">Reference proteome</keyword>
<accession>A0A917J7N9</accession>
<comment type="caution">
    <text evidence="2">The sequence shown here is derived from an EMBL/GenBank/DDBJ whole genome shotgun (WGS) entry which is preliminary data.</text>
</comment>
<protein>
    <submittedName>
        <fullName evidence="2">Uncharacterized protein</fullName>
    </submittedName>
</protein>
<sequence>MATDNTPKDNDEIGENAGDSELSKGNTPTEHNKPDEERVDTVVPDNDSGKPGAPAGEDSSNKDGGPSEENL</sequence>
<dbReference type="EMBL" id="BMDO01000001">
    <property type="protein sequence ID" value="GGI48809.1"/>
    <property type="molecule type" value="Genomic_DNA"/>
</dbReference>
<dbReference type="Proteomes" id="UP000662074">
    <property type="component" value="Unassembled WGS sequence"/>
</dbReference>
<dbReference type="RefSeq" id="WP_188412665.1">
    <property type="nucleotide sequence ID" value="NZ_BMDO01000001.1"/>
</dbReference>
<feature type="compositionally biased region" description="Basic and acidic residues" evidence="1">
    <location>
        <begin position="30"/>
        <end position="40"/>
    </location>
</feature>
<organism evidence="2 3">
    <name type="scientific">Mucilaginibacter galii</name>
    <dbReference type="NCBI Taxonomy" id="2005073"/>
    <lineage>
        <taxon>Bacteria</taxon>
        <taxon>Pseudomonadati</taxon>
        <taxon>Bacteroidota</taxon>
        <taxon>Sphingobacteriia</taxon>
        <taxon>Sphingobacteriales</taxon>
        <taxon>Sphingobacteriaceae</taxon>
        <taxon>Mucilaginibacter</taxon>
    </lineage>
</organism>
<feature type="compositionally biased region" description="Basic and acidic residues" evidence="1">
    <location>
        <begin position="1"/>
        <end position="11"/>
    </location>
</feature>
<gene>
    <name evidence="2" type="ORF">GCM10011425_00210</name>
</gene>
<evidence type="ECO:0000313" key="2">
    <source>
        <dbReference type="EMBL" id="GGI48809.1"/>
    </source>
</evidence>
<dbReference type="AlphaFoldDB" id="A0A917J7N9"/>